<dbReference type="GO" id="GO:0000160">
    <property type="term" value="P:phosphorelay signal transduction system"/>
    <property type="evidence" value="ECO:0007669"/>
    <property type="project" value="InterPro"/>
</dbReference>
<evidence type="ECO:0000256" key="4">
    <source>
        <dbReference type="SAM" id="Phobius"/>
    </source>
</evidence>
<feature type="modified residue" description="4-aspartylphosphate" evidence="2">
    <location>
        <position position="55"/>
    </location>
</feature>
<dbReference type="PANTHER" id="PTHR44591">
    <property type="entry name" value="STRESS RESPONSE REGULATOR PROTEIN 1"/>
    <property type="match status" value="1"/>
</dbReference>
<dbReference type="Gene3D" id="3.40.50.2300">
    <property type="match status" value="1"/>
</dbReference>
<keyword evidence="4" id="KW-0472">Membrane</keyword>
<dbReference type="InterPro" id="IPR050595">
    <property type="entry name" value="Bact_response_regulator"/>
</dbReference>
<proteinExistence type="predicted"/>
<dbReference type="PANTHER" id="PTHR44591:SF3">
    <property type="entry name" value="RESPONSE REGULATORY DOMAIN-CONTAINING PROTEIN"/>
    <property type="match status" value="1"/>
</dbReference>
<dbReference type="Pfam" id="PF00072">
    <property type="entry name" value="Response_reg"/>
    <property type="match status" value="1"/>
</dbReference>
<name>A0A1F5DPP2_9BACT</name>
<evidence type="ECO:0000256" key="2">
    <source>
        <dbReference type="PROSITE-ProRule" id="PRU00169"/>
    </source>
</evidence>
<keyword evidence="4" id="KW-1133">Transmembrane helix</keyword>
<evidence type="ECO:0000313" key="6">
    <source>
        <dbReference type="EMBL" id="OGD57137.1"/>
    </source>
</evidence>
<feature type="transmembrane region" description="Helical" evidence="4">
    <location>
        <begin position="279"/>
        <end position="302"/>
    </location>
</feature>
<protein>
    <recommendedName>
        <fullName evidence="5">Response regulatory domain-containing protein</fullName>
    </recommendedName>
</protein>
<evidence type="ECO:0000313" key="7">
    <source>
        <dbReference type="Proteomes" id="UP000178764"/>
    </source>
</evidence>
<evidence type="ECO:0000259" key="5">
    <source>
        <dbReference type="PROSITE" id="PS50110"/>
    </source>
</evidence>
<evidence type="ECO:0000256" key="3">
    <source>
        <dbReference type="SAM" id="MobiDB-lite"/>
    </source>
</evidence>
<feature type="compositionally biased region" description="Pro residues" evidence="3">
    <location>
        <begin position="131"/>
        <end position="181"/>
    </location>
</feature>
<dbReference type="InterPro" id="IPR011006">
    <property type="entry name" value="CheY-like_superfamily"/>
</dbReference>
<dbReference type="InterPro" id="IPR001789">
    <property type="entry name" value="Sig_transdc_resp-reg_receiver"/>
</dbReference>
<gene>
    <name evidence="6" type="ORF">A2V71_01740</name>
</gene>
<dbReference type="PRINTS" id="PR01217">
    <property type="entry name" value="PRICHEXTENSN"/>
</dbReference>
<organism evidence="6 7">
    <name type="scientific">Candidatus Berkelbacteria bacterium RBG_13_40_8</name>
    <dbReference type="NCBI Taxonomy" id="1797467"/>
    <lineage>
        <taxon>Bacteria</taxon>
        <taxon>Candidatus Berkelbacteria</taxon>
    </lineage>
</organism>
<evidence type="ECO:0000256" key="1">
    <source>
        <dbReference type="ARBA" id="ARBA00022553"/>
    </source>
</evidence>
<feature type="compositionally biased region" description="Pro residues" evidence="3">
    <location>
        <begin position="250"/>
        <end position="260"/>
    </location>
</feature>
<comment type="caution">
    <text evidence="6">The sequence shown here is derived from an EMBL/GenBank/DDBJ whole genome shotgun (WGS) entry which is preliminary data.</text>
</comment>
<sequence>MPKGSRVIMVDDDKMLVDMYKERLELAGYNVVVSRNGEEGLAKVREEKPDIVLLDIMMPKINGYEALASLKSDPQTKDIPVIMLSALMRDFNREKAVEAGADDYLIKSEAMPSDVITKIEQVLQKYGKGTTPPPGSQSPNIPAPQATPPAPTPTPSSPPMPPATPPPSPETPPVVNPPVSPDRPTSILPQTNQAVTPPEQIIFEPAEKTEPPKPPETNKGIETEPKGMVSPPPAKPAAEEVPVVSIKPAQPSPTPPPPKITPQSAPIQTPTPAKSPASIALIVILVILLTALINDVIIYYFFFMKK</sequence>
<dbReference type="PROSITE" id="PS50110">
    <property type="entry name" value="RESPONSE_REGULATORY"/>
    <property type="match status" value="1"/>
</dbReference>
<keyword evidence="1 2" id="KW-0597">Phosphoprotein</keyword>
<dbReference type="SMART" id="SM00448">
    <property type="entry name" value="REC"/>
    <property type="match status" value="1"/>
</dbReference>
<feature type="domain" description="Response regulatory" evidence="5">
    <location>
        <begin position="6"/>
        <end position="122"/>
    </location>
</feature>
<dbReference type="CDD" id="cd17574">
    <property type="entry name" value="REC_OmpR"/>
    <property type="match status" value="1"/>
</dbReference>
<feature type="compositionally biased region" description="Low complexity" evidence="3">
    <location>
        <begin position="239"/>
        <end position="249"/>
    </location>
</feature>
<dbReference type="AlphaFoldDB" id="A0A1F5DPP2"/>
<reference evidence="6 7" key="1">
    <citation type="journal article" date="2016" name="Nat. Commun.">
        <title>Thousands of microbial genomes shed light on interconnected biogeochemical processes in an aquifer system.</title>
        <authorList>
            <person name="Anantharaman K."/>
            <person name="Brown C.T."/>
            <person name="Hug L.A."/>
            <person name="Sharon I."/>
            <person name="Castelle C.J."/>
            <person name="Probst A.J."/>
            <person name="Thomas B.C."/>
            <person name="Singh A."/>
            <person name="Wilkins M.J."/>
            <person name="Karaoz U."/>
            <person name="Brodie E.L."/>
            <person name="Williams K.H."/>
            <person name="Hubbard S.S."/>
            <person name="Banfield J.F."/>
        </authorList>
    </citation>
    <scope>NUCLEOTIDE SEQUENCE [LARGE SCALE GENOMIC DNA]</scope>
</reference>
<accession>A0A1F5DPP2</accession>
<dbReference type="EMBL" id="MEZT01000005">
    <property type="protein sequence ID" value="OGD57137.1"/>
    <property type="molecule type" value="Genomic_DNA"/>
</dbReference>
<dbReference type="SUPFAM" id="SSF52172">
    <property type="entry name" value="CheY-like"/>
    <property type="match status" value="1"/>
</dbReference>
<dbReference type="Proteomes" id="UP000178764">
    <property type="component" value="Unassembled WGS sequence"/>
</dbReference>
<feature type="region of interest" description="Disordered" evidence="3">
    <location>
        <begin position="126"/>
        <end position="272"/>
    </location>
</feature>
<keyword evidence="4" id="KW-0812">Transmembrane</keyword>